<dbReference type="InterPro" id="IPR036257">
    <property type="entry name" value="Cyt_c_oxidase_su2_TM_sf"/>
</dbReference>
<sequence>MIRRSLVACGPWLLVWLLAGCAGAQSALDPAGDQAARTESLWTLMLWICGVMYLLVLLFLAASIWRARRRLAGPPLSQGQASPAERPLLRALTGWVGLTVAGLLVLTVGSFVVDRQLAQAEAGQALRVKVTANQWWWKVEYEDPVANRRFITANELHLPVDRPARIELEAGDVIHSFWVPNLGGKQDLIPGRTNHLTLTPRRMGLFRGQCAEFCGLQHANMALDVTVESPSAFTAWSEHQRQPARAPSDPRLARGRDVFVGAACASCHAVGGQTAMGQVGPDLTHLASRRSLAAGARPYSRGALAGWLADPQSLKPGNHMPYVATNPDELNALVDYLDSLK</sequence>
<evidence type="ECO:0000256" key="2">
    <source>
        <dbReference type="ARBA" id="ARBA00007866"/>
    </source>
</evidence>
<keyword evidence="7 19" id="KW-0812">Transmembrane</keyword>
<comment type="subcellular location">
    <subcellularLocation>
        <location evidence="1">Membrane</location>
        <topology evidence="1">Multi-pass membrane protein</topology>
    </subcellularLocation>
</comment>
<dbReference type="PANTHER" id="PTHR22888">
    <property type="entry name" value="CYTOCHROME C OXIDASE, SUBUNIT II"/>
    <property type="match status" value="1"/>
</dbReference>
<comment type="caution">
    <text evidence="23">The sequence shown here is derived from an EMBL/GenBank/DDBJ whole genome shotgun (WGS) entry which is preliminary data.</text>
</comment>
<dbReference type="PANTHER" id="PTHR22888:SF9">
    <property type="entry name" value="CYTOCHROME C OXIDASE SUBUNIT 2"/>
    <property type="match status" value="1"/>
</dbReference>
<dbReference type="PROSITE" id="PS51257">
    <property type="entry name" value="PROKAR_LIPOPROTEIN"/>
    <property type="match status" value="1"/>
</dbReference>
<feature type="chain" id="PRO_5046864668" description="cytochrome-c oxidase" evidence="20">
    <location>
        <begin position="25"/>
        <end position="341"/>
    </location>
</feature>
<dbReference type="Pfam" id="PF00034">
    <property type="entry name" value="Cytochrom_C"/>
    <property type="match status" value="1"/>
</dbReference>
<dbReference type="PROSITE" id="PS51007">
    <property type="entry name" value="CYTC"/>
    <property type="match status" value="1"/>
</dbReference>
<dbReference type="EMBL" id="JAVDRL010000001">
    <property type="protein sequence ID" value="MDR6529575.1"/>
    <property type="molecule type" value="Genomic_DNA"/>
</dbReference>
<dbReference type="PROSITE" id="PS00078">
    <property type="entry name" value="COX2"/>
    <property type="match status" value="1"/>
</dbReference>
<evidence type="ECO:0000256" key="9">
    <source>
        <dbReference type="ARBA" id="ARBA00022967"/>
    </source>
</evidence>
<feature type="domain" description="Cytochrome oxidase subunit II copper A binding" evidence="21">
    <location>
        <begin position="123"/>
        <end position="239"/>
    </location>
</feature>
<dbReference type="Pfam" id="PF00116">
    <property type="entry name" value="COX2"/>
    <property type="match status" value="1"/>
</dbReference>
<organism evidence="23 24">
    <name type="scientific">Caulobacter rhizosphaerae</name>
    <dbReference type="NCBI Taxonomy" id="2010972"/>
    <lineage>
        <taxon>Bacteria</taxon>
        <taxon>Pseudomonadati</taxon>
        <taxon>Pseudomonadota</taxon>
        <taxon>Alphaproteobacteria</taxon>
        <taxon>Caulobacterales</taxon>
        <taxon>Caulobacteraceae</taxon>
        <taxon>Caulobacter</taxon>
    </lineage>
</organism>
<evidence type="ECO:0000256" key="11">
    <source>
        <dbReference type="ARBA" id="ARBA00022989"/>
    </source>
</evidence>
<keyword evidence="20" id="KW-0732">Signal</keyword>
<dbReference type="PROSITE" id="PS50857">
    <property type="entry name" value="COX2_CUA"/>
    <property type="match status" value="1"/>
</dbReference>
<evidence type="ECO:0000256" key="14">
    <source>
        <dbReference type="ARBA" id="ARBA00023136"/>
    </source>
</evidence>
<dbReference type="CDD" id="cd04213">
    <property type="entry name" value="CuRO_CcO_Caa3_II"/>
    <property type="match status" value="1"/>
</dbReference>
<dbReference type="InterPro" id="IPR002429">
    <property type="entry name" value="CcO_II-like_C"/>
</dbReference>
<keyword evidence="10" id="KW-0249">Electron transport</keyword>
<evidence type="ECO:0000256" key="4">
    <source>
        <dbReference type="ARBA" id="ARBA00022448"/>
    </source>
</evidence>
<evidence type="ECO:0000256" key="20">
    <source>
        <dbReference type="SAM" id="SignalP"/>
    </source>
</evidence>
<keyword evidence="5 18" id="KW-0349">Heme</keyword>
<dbReference type="SUPFAM" id="SSF46626">
    <property type="entry name" value="Cytochrome c"/>
    <property type="match status" value="1"/>
</dbReference>
<dbReference type="InterPro" id="IPR009056">
    <property type="entry name" value="Cyt_c-like_dom"/>
</dbReference>
<dbReference type="RefSeq" id="WP_056760066.1">
    <property type="nucleotide sequence ID" value="NZ_JAVDRL010000001.1"/>
</dbReference>
<evidence type="ECO:0000259" key="21">
    <source>
        <dbReference type="PROSITE" id="PS50857"/>
    </source>
</evidence>
<evidence type="ECO:0000259" key="22">
    <source>
        <dbReference type="PROSITE" id="PS51007"/>
    </source>
</evidence>
<dbReference type="Proteomes" id="UP001262754">
    <property type="component" value="Unassembled WGS sequence"/>
</dbReference>
<keyword evidence="6" id="KW-0679">Respiratory chain</keyword>
<comment type="catalytic activity">
    <reaction evidence="17">
        <text>4 Fe(II)-[cytochrome c] + O2 + 8 H(+)(in) = 4 Fe(III)-[cytochrome c] + 2 H2O + 4 H(+)(out)</text>
        <dbReference type="Rhea" id="RHEA:11436"/>
        <dbReference type="Rhea" id="RHEA-COMP:10350"/>
        <dbReference type="Rhea" id="RHEA-COMP:14399"/>
        <dbReference type="ChEBI" id="CHEBI:15377"/>
        <dbReference type="ChEBI" id="CHEBI:15378"/>
        <dbReference type="ChEBI" id="CHEBI:15379"/>
        <dbReference type="ChEBI" id="CHEBI:29033"/>
        <dbReference type="ChEBI" id="CHEBI:29034"/>
        <dbReference type="EC" id="7.1.1.9"/>
    </reaction>
</comment>
<dbReference type="Gene3D" id="1.10.287.90">
    <property type="match status" value="1"/>
</dbReference>
<feature type="transmembrane region" description="Helical" evidence="19">
    <location>
        <begin position="88"/>
        <end position="113"/>
    </location>
</feature>
<keyword evidence="12 18" id="KW-0408">Iron</keyword>
<evidence type="ECO:0000256" key="16">
    <source>
        <dbReference type="ARBA" id="ARBA00031399"/>
    </source>
</evidence>
<dbReference type="InterPro" id="IPR014222">
    <property type="entry name" value="Cyt_c_oxidase_su2"/>
</dbReference>
<proteinExistence type="inferred from homology"/>
<dbReference type="InterPro" id="IPR036909">
    <property type="entry name" value="Cyt_c-like_dom_sf"/>
</dbReference>
<evidence type="ECO:0000256" key="17">
    <source>
        <dbReference type="ARBA" id="ARBA00047816"/>
    </source>
</evidence>
<evidence type="ECO:0000256" key="18">
    <source>
        <dbReference type="PROSITE-ProRule" id="PRU00433"/>
    </source>
</evidence>
<evidence type="ECO:0000256" key="12">
    <source>
        <dbReference type="ARBA" id="ARBA00023004"/>
    </source>
</evidence>
<comment type="function">
    <text evidence="15">Subunits I and II form the functional core of the enzyme complex. Electrons originating in cytochrome c are transferred via heme a and Cu(A) to the binuclear center formed by heme a3 and Cu(B).</text>
</comment>
<gene>
    <name evidence="23" type="ORF">J2800_000290</name>
</gene>
<dbReference type="InterPro" id="IPR034236">
    <property type="entry name" value="CuRO_CcO_Caa3_II"/>
</dbReference>
<comment type="similarity">
    <text evidence="2">Belongs to the cytochrome c oxidase subunit 2 family.</text>
</comment>
<evidence type="ECO:0000256" key="5">
    <source>
        <dbReference type="ARBA" id="ARBA00022617"/>
    </source>
</evidence>
<dbReference type="PRINTS" id="PR01166">
    <property type="entry name" value="CYCOXIDASEII"/>
</dbReference>
<keyword evidence="11 19" id="KW-1133">Transmembrane helix</keyword>
<dbReference type="InterPro" id="IPR001505">
    <property type="entry name" value="Copper_CuA"/>
</dbReference>
<evidence type="ECO:0000256" key="1">
    <source>
        <dbReference type="ARBA" id="ARBA00004141"/>
    </source>
</evidence>
<protein>
    <recommendedName>
        <fullName evidence="3">cytochrome-c oxidase</fullName>
        <ecNumber evidence="3">7.1.1.9</ecNumber>
    </recommendedName>
    <alternativeName>
        <fullName evidence="16">Cytochrome aa3 subunit 2</fullName>
    </alternativeName>
</protein>
<feature type="signal peptide" evidence="20">
    <location>
        <begin position="1"/>
        <end position="24"/>
    </location>
</feature>
<dbReference type="NCBIfam" id="TIGR02866">
    <property type="entry name" value="CoxB"/>
    <property type="match status" value="1"/>
</dbReference>
<evidence type="ECO:0000256" key="6">
    <source>
        <dbReference type="ARBA" id="ARBA00022660"/>
    </source>
</evidence>
<feature type="transmembrane region" description="Helical" evidence="19">
    <location>
        <begin position="42"/>
        <end position="67"/>
    </location>
</feature>
<evidence type="ECO:0000256" key="15">
    <source>
        <dbReference type="ARBA" id="ARBA00024688"/>
    </source>
</evidence>
<dbReference type="SUPFAM" id="SSF49503">
    <property type="entry name" value="Cupredoxins"/>
    <property type="match status" value="1"/>
</dbReference>
<evidence type="ECO:0000256" key="13">
    <source>
        <dbReference type="ARBA" id="ARBA00023008"/>
    </source>
</evidence>
<dbReference type="InterPro" id="IPR008972">
    <property type="entry name" value="Cupredoxin"/>
</dbReference>
<keyword evidence="9" id="KW-1278">Translocase</keyword>
<evidence type="ECO:0000256" key="3">
    <source>
        <dbReference type="ARBA" id="ARBA00012949"/>
    </source>
</evidence>
<dbReference type="Gene3D" id="2.60.40.420">
    <property type="entry name" value="Cupredoxins - blue copper proteins"/>
    <property type="match status" value="1"/>
</dbReference>
<feature type="domain" description="Cytochrome c" evidence="22">
    <location>
        <begin position="250"/>
        <end position="341"/>
    </location>
</feature>
<evidence type="ECO:0000256" key="7">
    <source>
        <dbReference type="ARBA" id="ARBA00022692"/>
    </source>
</evidence>
<evidence type="ECO:0000256" key="19">
    <source>
        <dbReference type="SAM" id="Phobius"/>
    </source>
</evidence>
<keyword evidence="8 18" id="KW-0479">Metal-binding</keyword>
<keyword evidence="14 19" id="KW-0472">Membrane</keyword>
<keyword evidence="24" id="KW-1185">Reference proteome</keyword>
<evidence type="ECO:0000256" key="10">
    <source>
        <dbReference type="ARBA" id="ARBA00022982"/>
    </source>
</evidence>
<evidence type="ECO:0000313" key="23">
    <source>
        <dbReference type="EMBL" id="MDR6529575.1"/>
    </source>
</evidence>
<dbReference type="InterPro" id="IPR045187">
    <property type="entry name" value="CcO_II"/>
</dbReference>
<accession>A0ABU1MUS2</accession>
<reference evidence="23 24" key="1">
    <citation type="submission" date="2023-07" db="EMBL/GenBank/DDBJ databases">
        <title>Sorghum-associated microbial communities from plants grown in Nebraska, USA.</title>
        <authorList>
            <person name="Schachtman D."/>
        </authorList>
    </citation>
    <scope>NUCLEOTIDE SEQUENCE [LARGE SCALE GENOMIC DNA]</scope>
    <source>
        <strain evidence="23 24">DS2154</strain>
    </source>
</reference>
<evidence type="ECO:0000313" key="24">
    <source>
        <dbReference type="Proteomes" id="UP001262754"/>
    </source>
</evidence>
<keyword evidence="13" id="KW-0186">Copper</keyword>
<keyword evidence="4" id="KW-0813">Transport</keyword>
<evidence type="ECO:0000256" key="8">
    <source>
        <dbReference type="ARBA" id="ARBA00022723"/>
    </source>
</evidence>
<dbReference type="EC" id="7.1.1.9" evidence="3"/>
<name>A0ABU1MUS2_9CAUL</name>